<evidence type="ECO:0000259" key="4">
    <source>
        <dbReference type="PROSITE" id="PS50949"/>
    </source>
</evidence>
<dbReference type="InterPro" id="IPR008920">
    <property type="entry name" value="TF_FadR/GntR_C"/>
</dbReference>
<dbReference type="AlphaFoldDB" id="A0A4T0V2I7"/>
<dbReference type="SUPFAM" id="SSF48008">
    <property type="entry name" value="GntR ligand-binding domain-like"/>
    <property type="match status" value="1"/>
</dbReference>
<dbReference type="InterPro" id="IPR000524">
    <property type="entry name" value="Tscrpt_reg_HTH_GntR"/>
</dbReference>
<keyword evidence="6" id="KW-1185">Reference proteome</keyword>
<dbReference type="Gene3D" id="1.20.120.530">
    <property type="entry name" value="GntR ligand-binding domain-like"/>
    <property type="match status" value="1"/>
</dbReference>
<dbReference type="GO" id="GO:0003677">
    <property type="term" value="F:DNA binding"/>
    <property type="evidence" value="ECO:0007669"/>
    <property type="project" value="UniProtKB-KW"/>
</dbReference>
<protein>
    <submittedName>
        <fullName evidence="5">GntR family transcriptional regulator</fullName>
    </submittedName>
</protein>
<proteinExistence type="predicted"/>
<dbReference type="SMART" id="SM00345">
    <property type="entry name" value="HTH_GNTR"/>
    <property type="match status" value="1"/>
</dbReference>
<dbReference type="Pfam" id="PF07729">
    <property type="entry name" value="FCD"/>
    <property type="match status" value="1"/>
</dbReference>
<dbReference type="RefSeq" id="WP_136551825.1">
    <property type="nucleotide sequence ID" value="NZ_STGJ01000003.1"/>
</dbReference>
<evidence type="ECO:0000256" key="3">
    <source>
        <dbReference type="ARBA" id="ARBA00023163"/>
    </source>
</evidence>
<dbReference type="PANTHER" id="PTHR43537">
    <property type="entry name" value="TRANSCRIPTIONAL REGULATOR, GNTR FAMILY"/>
    <property type="match status" value="1"/>
</dbReference>
<dbReference type="InterPro" id="IPR036390">
    <property type="entry name" value="WH_DNA-bd_sf"/>
</dbReference>
<gene>
    <name evidence="5" type="ORF">E5K04_05195</name>
</gene>
<keyword evidence="2" id="KW-0238">DNA-binding</keyword>
<dbReference type="Pfam" id="PF00392">
    <property type="entry name" value="GntR"/>
    <property type="match status" value="1"/>
</dbReference>
<dbReference type="Proteomes" id="UP000308891">
    <property type="component" value="Unassembled WGS sequence"/>
</dbReference>
<name>A0A4T0V2I7_9NEIS</name>
<dbReference type="OrthoDB" id="8613282at2"/>
<evidence type="ECO:0000313" key="6">
    <source>
        <dbReference type="Proteomes" id="UP000308891"/>
    </source>
</evidence>
<evidence type="ECO:0000256" key="1">
    <source>
        <dbReference type="ARBA" id="ARBA00023015"/>
    </source>
</evidence>
<dbReference type="Gene3D" id="1.10.10.10">
    <property type="entry name" value="Winged helix-like DNA-binding domain superfamily/Winged helix DNA-binding domain"/>
    <property type="match status" value="1"/>
</dbReference>
<dbReference type="InterPro" id="IPR011711">
    <property type="entry name" value="GntR_C"/>
</dbReference>
<evidence type="ECO:0000313" key="5">
    <source>
        <dbReference type="EMBL" id="TIC85376.1"/>
    </source>
</evidence>
<reference evidence="5 6" key="1">
    <citation type="submission" date="2019-04" db="EMBL/GenBank/DDBJ databases">
        <title>Crenobacter sp. nov.</title>
        <authorList>
            <person name="Shi S."/>
        </authorList>
    </citation>
    <scope>NUCLEOTIDE SEQUENCE [LARGE SCALE GENOMIC DNA]</scope>
    <source>
        <strain evidence="5 6">GY 70310</strain>
    </source>
</reference>
<keyword evidence="1" id="KW-0805">Transcription regulation</keyword>
<dbReference type="SMART" id="SM00895">
    <property type="entry name" value="FCD"/>
    <property type="match status" value="1"/>
</dbReference>
<evidence type="ECO:0000256" key="2">
    <source>
        <dbReference type="ARBA" id="ARBA00023125"/>
    </source>
</evidence>
<dbReference type="PROSITE" id="PS50949">
    <property type="entry name" value="HTH_GNTR"/>
    <property type="match status" value="1"/>
</dbReference>
<dbReference type="SUPFAM" id="SSF46785">
    <property type="entry name" value="Winged helix' DNA-binding domain"/>
    <property type="match status" value="1"/>
</dbReference>
<dbReference type="PANTHER" id="PTHR43537:SF39">
    <property type="entry name" value="HTH-TYPE TRANSCRIPTIONAL REGULATOR MCBR"/>
    <property type="match status" value="1"/>
</dbReference>
<comment type="caution">
    <text evidence="5">The sequence shown here is derived from an EMBL/GenBank/DDBJ whole genome shotgun (WGS) entry which is preliminary data.</text>
</comment>
<dbReference type="GO" id="GO:0003700">
    <property type="term" value="F:DNA-binding transcription factor activity"/>
    <property type="evidence" value="ECO:0007669"/>
    <property type="project" value="InterPro"/>
</dbReference>
<dbReference type="InterPro" id="IPR036388">
    <property type="entry name" value="WH-like_DNA-bd_sf"/>
</dbReference>
<dbReference type="EMBL" id="STGJ01000003">
    <property type="protein sequence ID" value="TIC85376.1"/>
    <property type="molecule type" value="Genomic_DNA"/>
</dbReference>
<sequence>MKTDDASTLQDQTYQRLREALMLGRWLPGERLKIQPLAAELGVGTMPVRTALQRLVAEKALINVPNCGVTVPQLDVGAFDDILATRILLEGEAARLGAQRLDSAERAALQALVGKMDAAIAAGDVKGYLDANEAFHLALYRAAGSPMLMTLIETVWLYVGPISNNLQQDPAVWASMNDAHTALLLALENDDANSVAGAIADDLKTAGAYLRTLCTA</sequence>
<accession>A0A4T0V2I7</accession>
<keyword evidence="3" id="KW-0804">Transcription</keyword>
<organism evidence="5 6">
    <name type="scientific">Crenobacter intestini</name>
    <dbReference type="NCBI Taxonomy" id="2563443"/>
    <lineage>
        <taxon>Bacteria</taxon>
        <taxon>Pseudomonadati</taxon>
        <taxon>Pseudomonadota</taxon>
        <taxon>Betaproteobacteria</taxon>
        <taxon>Neisseriales</taxon>
        <taxon>Neisseriaceae</taxon>
        <taxon>Crenobacter</taxon>
    </lineage>
</organism>
<feature type="domain" description="HTH gntR-type" evidence="4">
    <location>
        <begin position="7"/>
        <end position="74"/>
    </location>
</feature>